<dbReference type="GO" id="GO:0003341">
    <property type="term" value="P:cilium movement"/>
    <property type="evidence" value="ECO:0007669"/>
    <property type="project" value="UniProtKB-ARBA"/>
</dbReference>
<evidence type="ECO:0000313" key="22">
    <source>
        <dbReference type="Proteomes" id="UP000193920"/>
    </source>
</evidence>
<dbReference type="InterPro" id="IPR042228">
    <property type="entry name" value="Dynein_linker_3"/>
</dbReference>
<dbReference type="FunFam" id="3.20.180.20:FF:000003">
    <property type="entry name" value="Dynein heavy chain 12, axonemal"/>
    <property type="match status" value="1"/>
</dbReference>
<sequence>MSTPNKRYNFVNLNRNFLPNNVKNKLLYSTYGESNSLDENVIKNIKAFNELKQKKKNGTKSSHYPKALIKYDYNKNSTVKNIHKSIFPKEAFTESSQPTESITEINENNKSSDDNLYKDIHNILFPVDSFKLPSKQNYDLSIQPKVFVQYIPRKGEIPRKIVIERTKKKYASINIAELLLKNGITSEDLYNLLLPNNIPTENLKSKYSDSLKIPLEYFDNTEYESRTIEEWLNINRNPIEIPNKEKGDTILFASIPLPAIAFEYPEWRECYVTGYNYENDLWNIKWKETSTWYVEENISNENEDKDENIIDSMLENSTDSLNIKNENDNNTESIKTSIRSSENKKKNIWISRLRFCFKAENPEKYVERVMHAINEKEKAKKIIKYNFYVDCMSINSSLSIPEKMLKKINEYLLKNKIISTNTRNHSLINELEKEIDIDYKRSSNKNIFDQQVKKNEFKNILNSIEFPEKSLNDNPKEYGKIIIPNSDFPINKCNFSFITYLSKAEIIDSFVKIKDECNKLLNQCSFVTPNSNKTVKVEEFEQIQLQSFNLIKSSAIEKKNEIGWYNIYESNVEVYNISKFKKFMTTVRFIMQDTLRYLILNSLDKYLEFFSIYNYYSIKILSINNVKLIPYDKNNTNINSNLTKPIFNIDLINKNGSICYNIEKKEIVKTILQLFDKSLLVIDKIPQMESIILKNIAWSSVEPLDTVGNTEKIVKTKRILLKEKINFAIQQIEAYLKLYEKFIPMLNFDIDKFKEEYENNELKSLEEIESDIIHYKKEWEIIEENIPSSIDIGIFHINCENIKAALKKDLPKIILSILNKKTADEVQNISKEYSHIAQKLKEKPLKIEDICNIREYIATVPDLIHEEIEKYQKVVNNYDILEKYRYELSADESKLKWNVMAWPNKIYDAIDNTNEVIYVEEQAFLKNLQGDQEQFTERIQRLGSLISELSIFNDISRINDYISNIHKAIKELKECQNQAVIFNSREALLNLPITNYDDINQLAVNFEPYKNLWLTVYDWGKWKNQWMNGSFNELQSDNVEKDVNNSWRMMLKLIKHFKNMEDKLKIATKIKDEIEDFKKYMPLIQSLRNPGVNARHWEEISKELNMKIEITDKTTLQNLLDYNLLDKLPEITKVCDIASKEYAIQEALEKMKNEWQDQNLDILPYKDTGTFIVHISEETLRLLDDHIVMTQSMSFSPYKKPFEEEISNWEGKLKTIQNVLEEWMACQRSWLYLEPIFSSDDIIQQLPSESKRFRTMDRMWRKNMIHGKENPNITEFCSNPNLLKSFCECNKLLDMVSKHLSTYLESKRYAFPRFFFLSDDELLQILSQTKDPTAVQPHLRKCFENIMRLEFGKDNLISAMYSAENECINFNEPFIPKGNIEDWLSRVELTMKESIKEVINKGLIEYHSIPRNQWVLNWPGQVIISVTQIIFTAEVTEVLDTEGARGLPNYFQKLLNQLQDLVKLVRGDLSYISRLILSDLIIMDVHSRDIVKTMIESQVSNTNDFEWISQLRYYWENEDLKVRIVNAEFNYGYEYLGNTGRLVITPLTDRCYLTLCGAMHLGMGGAPAGPAGTGKTETCKDLAKALAKQCVVFNCSDQLDYLAMGKFFKGLASAGAWACFDEFNRIDIEVLSVIAQQISTIQKAAAANLKEFIFEGVELKLDKTNAIFITMNPGYAGRTELPDNLKALFRPVAMMIPDYTMIAEISLFSFGFSDARVLAEKMVATFKLSSEQLSSQDHYDFGMRAVKTVISSAGNLKRSDPETPEAILLLRSLCDVNIPKFVSDDIPLFNGIISDLFPGITKPKIDYGSLLESIKQTCQRNNIQDIDVFIEKCIQLYETTIVRHGLMLVGPTGGGKTTCYRILSEALTSLSKNQKKRSEDKIYQAIHTHVLNPKSITMGQLYGEFDLQTHEWTDGILSYLVRQGVADESSDKHWYIFDGPVDAIWIESMNTVLDDNKKLCLSSGEIIKLNPTQLLIFEVEDLAFASPATVSRCGMIYIEPVSLGINPLIDSWINEEKAHLPENYKDSFEKRIRFLFASFINDALEFLRNNIKESIPTSNGNLVQSLSRIIHSMIAEFMIFYEENINSQDTINIFNEEIDPIFLYSLIWSVGVTSDMESRIKFDCWLKNKLSVVEVYNKLPNEEMVYDYQYNFNERKWINWLEKAPEFVAPNTSEELKNTIIPTIDTIRLSYLLEILKKQNYNIICTGPTGTGKTSIIMERLLKNGNDKYMPIIINFSARTNANQIQDLLDSKMEKRRKGIYGPPLGKNYIIFIDDLNMPMLDVCNAQPPIELIRQWMDHGGWYDLKSVGSFMTIKDINFICAMGPPGGGRNPVTPRLTRHFNLISFTEMEDNSLNKIFKTVLDIFLGKISQDLLLQSNAIVNASIHVYNTIRNELLPTPAKSHYTFNLRDLAKVIHGLLNADPKTTTLQEDIYKLWIHECLRVFQDRLVNEDDREWFTNLIKSTTSQFYNIEYSSIVQNEPLIYGDYLVPNAETRVYAEVKDLNKLGKLMEDYLEEYNNLSNSPLKLVMFLDAIEHVSRICRIIRQTRGNALLLGIGGSGRQSLSRLASYMEEYDIFQIELSKNYGINEWHDDIKKVMMKAGLESRDIVFLFSDTQIVMESCLEDINNMLNTGDVPMIYSVDEMENILNTYKQKVIEAGEIPTRENIFSKYVNNVQNHLHIILCMSPIGEVFRNRLRMFPSFVNCSTIDWFSMWPEDALRSVAINTISDISDLGPEDVIDGIVDVCVTMHESVRLKCIQYENEIGRFNYITPKSYLELLNLYKILLQKKRNELYGLRKRTATGLDKLLSAAKEVEVLQNELKAMQPLLLQTSKEVEETMVNIDKDKKDTQVLRENIAKEEELASQKADETKAIADDAKRDLDEALPLLANALNSLKTLSKGDITEVKSMQRPPEGVKLVIEAVCIMKEVKPKKVDGDKIGKKVDDYWEPGKQLLSDPTRFIDSLMNYDKDNIPDAVINKIKPYIDNPNFKKEVIERVSKAATSMCLWVRAMEKYYWVSKVVKPKREKLKEAEESLKETVDALNQLKKRLNEADEHIKEMELKFIEMTTRKKELADKVEECNIKLTRASKLITGLENERERWSSTVTELDVLLKNIIGDILISAGEIAYLGNFTPEYRSDLKQLWNELLNQTAIPHSESTSLWSNLGDPVVLREWELFGLPKDSLSRDNAIIIKNSQRWPLLIDPQGQANKWIRNMESENGLEIIKLSDREFLRSLENAIRFGKPVLLENVDEVLDPALEPILAKKIYKQGGNSVIKLGDNVLQYHNDFRFYITSKLPNPKYSPELSATLTLVNFTLTPIGLEDQLLALVVINERPDLEEAKNSLVASNAQMKQELKEIEDKILFLLSSVEGSPVDDERLIDTLAASKETSAEIKEKMAAAEITEQDIDQTRNKYKPVAIRTQILFFCITELSVVDPMYQYSLNWFMNLFTNAIEKSEKSNNIETRVSNINDYFTYSLFCNVCNSLFEKHKLMFSLLLTIRILSNEGKINMDEWRFLLSGNAMNDEKRKPNPAPEWISNKIWTDICSLSTLPNYENFDEDFIVHLKEFKKIFDSQVPQREILPGKWRLKLDTFQKLLVLRCLREDKITSGIQDFVSEMLGEQFVEPRSTALSSLFVESNAITPIIFILSAGADPATSLYKFAEEMKFSKKLTTVSLGQGQGPRAEKLITDGMEKGQWVLLQNCHLSPSWMPKLDHIIDGFTFDKVNKDFRLWLTSMPTDKFPVAILQNGVKSTVEPSKGLKANLLRTYTAYNEEYLNSSSKIQQWKKLLFSLSFFHAIVQERRKFGSLGWNIPYEFTDGDLQICTKQLNMYLNDYDEIPYKVLKYIIGEINYGGRVTDNWDRRLIMNILEDFINPKVLVDGHKFSHSPIYYSIPGDTYKSYINYIKSLPLEETTDVFSMHENANITFAQQEAQGLFNTLLMLMPKQTQSSNGKSRDEQITETVQSIQQRIPQPFNLKEILIKYPIDYNESMSTVLTQEVVRFNRLITVIHSTLKDLIKAIKGLVVMSKALEEMENSIYLNKVPALWEAKAYPSLKSLSSWVDDLIARIEFLQQWIDNGIPKVFWISGFFFPQAFLTGTLQNFARKYVISIDSLSFGFKVIDKPYNLIDKKPVDGCYIRGLYLDGARWDSQKGALNEAFPKTLYSEMPVIWLLPVRNRVKPVTDIYECPVYKTLTRAGTLSTTGHSTNYVLTIEIPSNHPQSHWIKRGVALICSLGSGW</sequence>
<dbReference type="InterPro" id="IPR024317">
    <property type="entry name" value="Dynein_heavy_chain_D4_dom"/>
</dbReference>
<evidence type="ECO:0000256" key="8">
    <source>
        <dbReference type="ARBA" id="ARBA00022737"/>
    </source>
</evidence>
<dbReference type="Pfam" id="PF12775">
    <property type="entry name" value="AAA_7"/>
    <property type="match status" value="1"/>
</dbReference>
<dbReference type="Gene3D" id="3.20.180.20">
    <property type="entry name" value="Dynein heavy chain, N-terminal domain 2"/>
    <property type="match status" value="1"/>
</dbReference>
<dbReference type="InterPro" id="IPR042219">
    <property type="entry name" value="AAA_lid_11_sf"/>
</dbReference>
<dbReference type="InterPro" id="IPR041466">
    <property type="entry name" value="Dynein_AAA5_ext"/>
</dbReference>
<keyword evidence="9" id="KW-0547">Nucleotide-binding</keyword>
<feature type="domain" description="AAA+ ATPase" evidence="20">
    <location>
        <begin position="2199"/>
        <end position="2347"/>
    </location>
</feature>
<dbReference type="Gene3D" id="1.10.472.130">
    <property type="match status" value="1"/>
</dbReference>
<keyword evidence="12" id="KW-0243">Dynein</keyword>
<accession>A0A1Y2BBZ8</accession>
<evidence type="ECO:0000256" key="1">
    <source>
        <dbReference type="ARBA" id="ARBA00004230"/>
    </source>
</evidence>
<dbReference type="GO" id="GO:0005524">
    <property type="term" value="F:ATP binding"/>
    <property type="evidence" value="ECO:0007669"/>
    <property type="project" value="UniProtKB-KW"/>
</dbReference>
<evidence type="ECO:0000256" key="16">
    <source>
        <dbReference type="ARBA" id="ARBA00023212"/>
    </source>
</evidence>
<keyword evidence="13 19" id="KW-0175">Coiled coil</keyword>
<dbReference type="InterPro" id="IPR043157">
    <property type="entry name" value="Dynein_AAA1S"/>
</dbReference>
<dbReference type="FunFam" id="3.40.50.300:FF:001145">
    <property type="entry name" value="Putative dynein heavy chain"/>
    <property type="match status" value="1"/>
</dbReference>
<dbReference type="Gene3D" id="1.20.920.30">
    <property type="match status" value="1"/>
</dbReference>
<evidence type="ECO:0000256" key="4">
    <source>
        <dbReference type="ARBA" id="ARBA00011655"/>
    </source>
</evidence>
<feature type="coiled-coil region" evidence="19">
    <location>
        <begin position="3025"/>
        <end position="3097"/>
    </location>
</feature>
<proteinExistence type="inferred from homology"/>
<dbReference type="Pfam" id="PF17852">
    <property type="entry name" value="Dynein_AAA_lid"/>
    <property type="match status" value="1"/>
</dbReference>
<name>A0A1Y2BBZ8_9FUNG</name>
<dbReference type="GO" id="GO:0045505">
    <property type="term" value="F:dynein intermediate chain binding"/>
    <property type="evidence" value="ECO:0007669"/>
    <property type="project" value="InterPro"/>
</dbReference>
<comment type="caution">
    <text evidence="21">The sequence shown here is derived from an EMBL/GenBank/DDBJ whole genome shotgun (WGS) entry which is preliminary data.</text>
</comment>
<evidence type="ECO:0000256" key="5">
    <source>
        <dbReference type="ARBA" id="ARBA00022197"/>
    </source>
</evidence>
<keyword evidence="16" id="KW-0206">Cytoskeleton</keyword>
<evidence type="ECO:0000256" key="2">
    <source>
        <dbReference type="ARBA" id="ARBA00004430"/>
    </source>
</evidence>
<dbReference type="Pfam" id="PF03028">
    <property type="entry name" value="Dynein_heavy"/>
    <property type="match status" value="1"/>
</dbReference>
<dbReference type="InterPro" id="IPR054354">
    <property type="entry name" value="DYNC2H1-like_lid"/>
</dbReference>
<comment type="similarity">
    <text evidence="3">Belongs to the dynein heavy chain family.</text>
</comment>
<gene>
    <name evidence="21" type="ORF">LY90DRAFT_673530</name>
</gene>
<dbReference type="Gene3D" id="6.10.140.1060">
    <property type="match status" value="1"/>
</dbReference>
<dbReference type="GO" id="GO:0051959">
    <property type="term" value="F:dynein light intermediate chain binding"/>
    <property type="evidence" value="ECO:0007669"/>
    <property type="project" value="InterPro"/>
</dbReference>
<dbReference type="GO" id="GO:0031514">
    <property type="term" value="C:motile cilium"/>
    <property type="evidence" value="ECO:0007669"/>
    <property type="project" value="UniProtKB-SubCell"/>
</dbReference>
<evidence type="ECO:0000256" key="17">
    <source>
        <dbReference type="ARBA" id="ARBA00023273"/>
    </source>
</evidence>
<dbReference type="Gene3D" id="1.10.8.1220">
    <property type="match status" value="1"/>
</dbReference>
<dbReference type="PANTHER" id="PTHR22878">
    <property type="entry name" value="DYNEIN HEAVY CHAIN 6, AXONEMAL-LIKE-RELATED"/>
    <property type="match status" value="1"/>
</dbReference>
<dbReference type="FunFam" id="1.20.58.1120:FF:000005">
    <property type="entry name" value="Dynein, axonemal, heavy chain 12"/>
    <property type="match status" value="1"/>
</dbReference>
<dbReference type="Pfam" id="PF18198">
    <property type="entry name" value="AAA_lid_11"/>
    <property type="match status" value="1"/>
</dbReference>
<evidence type="ECO:0000256" key="6">
    <source>
        <dbReference type="ARBA" id="ARBA00022490"/>
    </source>
</evidence>
<dbReference type="FunFam" id="1.10.8.720:FF:000001">
    <property type="entry name" value="dynein heavy chain 7, axonemal"/>
    <property type="match status" value="1"/>
</dbReference>
<dbReference type="FunFam" id="1.20.920.20:FF:000006">
    <property type="entry name" value="Dynein, axonemal, heavy chain 6"/>
    <property type="match status" value="1"/>
</dbReference>
<evidence type="ECO:0000256" key="14">
    <source>
        <dbReference type="ARBA" id="ARBA00023069"/>
    </source>
</evidence>
<keyword evidence="17" id="KW-0966">Cell projection</keyword>
<evidence type="ECO:0000313" key="21">
    <source>
        <dbReference type="EMBL" id="ORY32349.1"/>
    </source>
</evidence>
<evidence type="ECO:0000256" key="10">
    <source>
        <dbReference type="ARBA" id="ARBA00022840"/>
    </source>
</evidence>
<dbReference type="Pfam" id="PF12780">
    <property type="entry name" value="AAA_8"/>
    <property type="match status" value="1"/>
</dbReference>
<dbReference type="OrthoDB" id="447173at2759"/>
<dbReference type="EMBL" id="MCOG01000164">
    <property type="protein sequence ID" value="ORY32349.1"/>
    <property type="molecule type" value="Genomic_DNA"/>
</dbReference>
<dbReference type="InterPro" id="IPR041228">
    <property type="entry name" value="Dynein_C"/>
</dbReference>
<dbReference type="FunFam" id="1.20.1270.280:FF:000001">
    <property type="entry name" value="dynein heavy chain 7, axonemal"/>
    <property type="match status" value="1"/>
</dbReference>
<reference evidence="21 22" key="1">
    <citation type="submission" date="2016-08" db="EMBL/GenBank/DDBJ databases">
        <title>A Parts List for Fungal Cellulosomes Revealed by Comparative Genomics.</title>
        <authorList>
            <consortium name="DOE Joint Genome Institute"/>
            <person name="Haitjema C.H."/>
            <person name="Gilmore S.P."/>
            <person name="Henske J.K."/>
            <person name="Solomon K.V."/>
            <person name="De Groot R."/>
            <person name="Kuo A."/>
            <person name="Mondo S.J."/>
            <person name="Salamov A.A."/>
            <person name="Labutti K."/>
            <person name="Zhao Z."/>
            <person name="Chiniquy J."/>
            <person name="Barry K."/>
            <person name="Brewer H.M."/>
            <person name="Purvine S.O."/>
            <person name="Wright A.T."/>
            <person name="Boxma B."/>
            <person name="Van Alen T."/>
            <person name="Hackstein J.H."/>
            <person name="Baker S.E."/>
            <person name="Grigoriev I.V."/>
            <person name="O'Malley M.A."/>
        </authorList>
    </citation>
    <scope>NUCLEOTIDE SEQUENCE [LARGE SCALE GENOMIC DNA]</scope>
    <source>
        <strain evidence="21 22">G1</strain>
    </source>
</reference>
<dbReference type="Proteomes" id="UP000193920">
    <property type="component" value="Unassembled WGS sequence"/>
</dbReference>
<comment type="subunit">
    <text evidence="4">Consists of at least two heavy chains and a number of intermediate and light chains.</text>
</comment>
<dbReference type="FunFam" id="3.40.50.300:FF:002141">
    <property type="entry name" value="Dynein heavy chain"/>
    <property type="match status" value="1"/>
</dbReference>
<dbReference type="FunFam" id="3.10.490.20:FF:000001">
    <property type="entry name" value="dynein heavy chain 7, axonemal"/>
    <property type="match status" value="1"/>
</dbReference>
<evidence type="ECO:0000256" key="12">
    <source>
        <dbReference type="ARBA" id="ARBA00023017"/>
    </source>
</evidence>
<dbReference type="Pfam" id="PF18199">
    <property type="entry name" value="Dynein_C"/>
    <property type="match status" value="1"/>
</dbReference>
<keyword evidence="6" id="KW-0963">Cytoplasm</keyword>
<dbReference type="FunFam" id="1.10.8.1220:FF:000001">
    <property type="entry name" value="Dynein axonemal heavy chain 5"/>
    <property type="match status" value="1"/>
</dbReference>
<dbReference type="FunFam" id="1.20.140.100:FF:000004">
    <property type="entry name" value="Dynein axonemal heavy chain 6"/>
    <property type="match status" value="1"/>
</dbReference>
<dbReference type="Gene3D" id="1.10.8.720">
    <property type="entry name" value="Region D6 of dynein motor"/>
    <property type="match status" value="1"/>
</dbReference>
<dbReference type="InterPro" id="IPR003593">
    <property type="entry name" value="AAA+_ATPase"/>
</dbReference>
<dbReference type="InterPro" id="IPR041658">
    <property type="entry name" value="AAA_lid_11"/>
</dbReference>
<dbReference type="Pfam" id="PF22597">
    <property type="entry name" value="DYN_lid"/>
    <property type="match status" value="1"/>
</dbReference>
<dbReference type="InterPro" id="IPR013602">
    <property type="entry name" value="Dynein_heavy_linker"/>
</dbReference>
<dbReference type="GO" id="GO:0005874">
    <property type="term" value="C:microtubule"/>
    <property type="evidence" value="ECO:0007669"/>
    <property type="project" value="UniProtKB-KW"/>
</dbReference>
<feature type="domain" description="AAA+ ATPase" evidence="20">
    <location>
        <begin position="1561"/>
        <end position="1700"/>
    </location>
</feature>
<keyword evidence="10" id="KW-0067">ATP-binding</keyword>
<comment type="subcellular location">
    <subcellularLocation>
        <location evidence="1">Cell projection</location>
        <location evidence="1">Cilium</location>
        <location evidence="1">Flagellum</location>
    </subcellularLocation>
    <subcellularLocation>
        <location evidence="2">Cytoplasm</location>
        <location evidence="2">Cytoskeleton</location>
        <location evidence="2">Cilium axoneme</location>
    </subcellularLocation>
</comment>
<dbReference type="PANTHER" id="PTHR22878:SF73">
    <property type="entry name" value="DYNEIN AXONEMAL HEAVY CHAIN 1"/>
    <property type="match status" value="1"/>
</dbReference>
<evidence type="ECO:0000256" key="13">
    <source>
        <dbReference type="ARBA" id="ARBA00023054"/>
    </source>
</evidence>
<keyword evidence="11" id="KW-0282">Flagellum</keyword>
<dbReference type="FunFam" id="3.40.50.300:FF:001328">
    <property type="entry name" value="Dynein heavy chain 6, axonemal"/>
    <property type="match status" value="1"/>
</dbReference>
<dbReference type="Gene3D" id="1.10.287.2620">
    <property type="match status" value="1"/>
</dbReference>
<dbReference type="Gene3D" id="1.20.58.1120">
    <property type="match status" value="1"/>
</dbReference>
<protein>
    <recommendedName>
        <fullName evidence="5">Dynein heavy chain, cytoplasmic</fullName>
    </recommendedName>
    <alternativeName>
        <fullName evidence="18">Dynein heavy chain, cytosolic</fullName>
    </alternativeName>
</protein>
<keyword evidence="7" id="KW-0493">Microtubule</keyword>
<dbReference type="Pfam" id="PF08393">
    <property type="entry name" value="DHC_N2"/>
    <property type="match status" value="1"/>
</dbReference>
<dbReference type="Pfam" id="PF12777">
    <property type="entry name" value="MT"/>
    <property type="match status" value="1"/>
</dbReference>
<dbReference type="Gene3D" id="3.10.490.20">
    <property type="match status" value="1"/>
</dbReference>
<evidence type="ECO:0000256" key="11">
    <source>
        <dbReference type="ARBA" id="ARBA00022846"/>
    </source>
</evidence>
<dbReference type="FunFam" id="1.20.920.30:FF:000005">
    <property type="entry name" value="Dynein, axonemal, heavy chain 2"/>
    <property type="match status" value="1"/>
</dbReference>
<dbReference type="Gene3D" id="3.40.50.300">
    <property type="entry name" value="P-loop containing nucleotide triphosphate hydrolases"/>
    <property type="match status" value="5"/>
</dbReference>
<dbReference type="InterPro" id="IPR035699">
    <property type="entry name" value="AAA_6"/>
</dbReference>
<evidence type="ECO:0000256" key="18">
    <source>
        <dbReference type="ARBA" id="ARBA00033439"/>
    </source>
</evidence>
<dbReference type="Gene3D" id="1.20.1270.280">
    <property type="match status" value="1"/>
</dbReference>
<evidence type="ECO:0000259" key="20">
    <source>
        <dbReference type="SMART" id="SM00382"/>
    </source>
</evidence>
<keyword evidence="15" id="KW-0505">Motor protein</keyword>
<keyword evidence="22" id="KW-1185">Reference proteome</keyword>
<dbReference type="Pfam" id="PF12781">
    <property type="entry name" value="AAA_9"/>
    <property type="match status" value="1"/>
</dbReference>
<dbReference type="InterPro" id="IPR026983">
    <property type="entry name" value="DHC"/>
</dbReference>
<dbReference type="GO" id="GO:0008569">
    <property type="term" value="F:minus-end-directed microtubule motor activity"/>
    <property type="evidence" value="ECO:0007669"/>
    <property type="project" value="InterPro"/>
</dbReference>
<dbReference type="Gene3D" id="1.10.8.710">
    <property type="match status" value="1"/>
</dbReference>
<dbReference type="SMART" id="SM00382">
    <property type="entry name" value="AAA"/>
    <property type="match status" value="2"/>
</dbReference>
<dbReference type="InterPro" id="IPR024743">
    <property type="entry name" value="Dynein_HC_stalk"/>
</dbReference>
<keyword evidence="8" id="KW-0677">Repeat</keyword>
<organism evidence="21 22">
    <name type="scientific">Neocallimastix californiae</name>
    <dbReference type="NCBI Taxonomy" id="1754190"/>
    <lineage>
        <taxon>Eukaryota</taxon>
        <taxon>Fungi</taxon>
        <taxon>Fungi incertae sedis</taxon>
        <taxon>Chytridiomycota</taxon>
        <taxon>Chytridiomycota incertae sedis</taxon>
        <taxon>Neocallimastigomycetes</taxon>
        <taxon>Neocallimastigales</taxon>
        <taxon>Neocallimastigaceae</taxon>
        <taxon>Neocallimastix</taxon>
    </lineage>
</organism>
<evidence type="ECO:0000256" key="3">
    <source>
        <dbReference type="ARBA" id="ARBA00008887"/>
    </source>
</evidence>
<feature type="coiled-coil region" evidence="19">
    <location>
        <begin position="3337"/>
        <end position="3368"/>
    </location>
</feature>
<dbReference type="SUPFAM" id="SSF52540">
    <property type="entry name" value="P-loop containing nucleoside triphosphate hydrolases"/>
    <property type="match status" value="4"/>
</dbReference>
<dbReference type="Gene3D" id="1.20.920.20">
    <property type="match status" value="1"/>
</dbReference>
<evidence type="ECO:0000256" key="15">
    <source>
        <dbReference type="ARBA" id="ARBA00023175"/>
    </source>
</evidence>
<evidence type="ECO:0000256" key="7">
    <source>
        <dbReference type="ARBA" id="ARBA00022701"/>
    </source>
</evidence>
<dbReference type="FunFam" id="1.10.287.2620:FF:000002">
    <property type="entry name" value="Dynein heavy chain 2, axonemal"/>
    <property type="match status" value="1"/>
</dbReference>
<evidence type="ECO:0000256" key="9">
    <source>
        <dbReference type="ARBA" id="ARBA00022741"/>
    </source>
</evidence>
<dbReference type="InterPro" id="IPR035706">
    <property type="entry name" value="AAA_9"/>
</dbReference>
<evidence type="ECO:0000256" key="19">
    <source>
        <dbReference type="SAM" id="Coils"/>
    </source>
</evidence>
<dbReference type="InterPro" id="IPR004273">
    <property type="entry name" value="Dynein_heavy_D6_P-loop"/>
</dbReference>
<dbReference type="FunFam" id="3.40.50.300:FF:000044">
    <property type="entry name" value="Dynein heavy chain 5, axonemal"/>
    <property type="match status" value="1"/>
</dbReference>
<dbReference type="FunFam" id="3.40.50.300:FF:000362">
    <property type="entry name" value="Dynein, axonemal, heavy chain 6"/>
    <property type="match status" value="1"/>
</dbReference>
<dbReference type="InterPro" id="IPR042222">
    <property type="entry name" value="Dynein_2_N"/>
</dbReference>
<dbReference type="FunFam" id="1.10.8.710:FF:000004">
    <property type="entry name" value="Dynein axonemal heavy chain 6"/>
    <property type="match status" value="1"/>
</dbReference>
<dbReference type="InterPro" id="IPR027417">
    <property type="entry name" value="P-loop_NTPase"/>
</dbReference>
<dbReference type="STRING" id="1754190.A0A1Y2BBZ8"/>
<dbReference type="InterPro" id="IPR043160">
    <property type="entry name" value="Dynein_C_barrel"/>
</dbReference>
<dbReference type="GO" id="GO:0005858">
    <property type="term" value="C:axonemal dynein complex"/>
    <property type="evidence" value="ECO:0007669"/>
    <property type="project" value="UniProtKB-ARBA"/>
</dbReference>
<dbReference type="Gene3D" id="1.20.140.100">
    <property type="entry name" value="Dynein heavy chain, N-terminal domain 2"/>
    <property type="match status" value="1"/>
</dbReference>
<keyword evidence="14" id="KW-0969">Cilium</keyword>
<dbReference type="Pfam" id="PF12774">
    <property type="entry name" value="AAA_6"/>
    <property type="match status" value="1"/>
</dbReference>